<dbReference type="InterPro" id="IPR008868">
    <property type="entry name" value="TniB"/>
</dbReference>
<evidence type="ECO:0000313" key="1">
    <source>
        <dbReference type="EMBL" id="SCB37212.1"/>
    </source>
</evidence>
<organism evidence="1 2">
    <name type="scientific">Rhizobium lusitanum</name>
    <dbReference type="NCBI Taxonomy" id="293958"/>
    <lineage>
        <taxon>Bacteria</taxon>
        <taxon>Pseudomonadati</taxon>
        <taxon>Pseudomonadota</taxon>
        <taxon>Alphaproteobacteria</taxon>
        <taxon>Hyphomicrobiales</taxon>
        <taxon>Rhizobiaceae</taxon>
        <taxon>Rhizobium/Agrobacterium group</taxon>
        <taxon>Rhizobium</taxon>
    </lineage>
</organism>
<dbReference type="Proteomes" id="UP000199205">
    <property type="component" value="Unassembled WGS sequence"/>
</dbReference>
<evidence type="ECO:0000313" key="2">
    <source>
        <dbReference type="Proteomes" id="UP000199205"/>
    </source>
</evidence>
<accession>A0A1C3WAM5</accession>
<gene>
    <name evidence="1" type="ORF">GA0061101_109185</name>
</gene>
<dbReference type="Pfam" id="PF05621">
    <property type="entry name" value="TniB"/>
    <property type="match status" value="1"/>
</dbReference>
<dbReference type="RefSeq" id="WP_081938852.1">
    <property type="nucleotide sequence ID" value="NZ_FMAF01000009.1"/>
</dbReference>
<dbReference type="EMBL" id="FMAF01000009">
    <property type="protein sequence ID" value="SCB37212.1"/>
    <property type="molecule type" value="Genomic_DNA"/>
</dbReference>
<protein>
    <submittedName>
        <fullName evidence="1">TniB protein</fullName>
    </submittedName>
</protein>
<name>A0A1C3WAM5_9HYPH</name>
<proteinExistence type="predicted"/>
<dbReference type="AlphaFoldDB" id="A0A1C3WAM5"/>
<reference evidence="2" key="1">
    <citation type="submission" date="2016-08" db="EMBL/GenBank/DDBJ databases">
        <authorList>
            <person name="Varghese N."/>
            <person name="Submissions Spin"/>
        </authorList>
    </citation>
    <scope>NUCLEOTIDE SEQUENCE [LARGE SCALE GENOMIC DNA]</scope>
    <source>
        <strain evidence="2">P1-7</strain>
    </source>
</reference>
<sequence>MRRMGVRMLAIDDIHPMLTGAFRQLRIFLNVIRFLAADLKVPLICVGIDRAR</sequence>